<keyword evidence="6" id="KW-1185">Reference proteome</keyword>
<feature type="compositionally biased region" description="Basic and acidic residues" evidence="4">
    <location>
        <begin position="41"/>
        <end position="50"/>
    </location>
</feature>
<dbReference type="InterPro" id="IPR005011">
    <property type="entry name" value="SNU66/SART1"/>
</dbReference>
<feature type="compositionally biased region" description="Basic and acidic residues" evidence="4">
    <location>
        <begin position="114"/>
        <end position="129"/>
    </location>
</feature>
<reference evidence="5" key="1">
    <citation type="submission" date="2023-03" db="EMBL/GenBank/DDBJ databases">
        <authorList>
            <person name="Julca I."/>
        </authorList>
    </citation>
    <scope>NUCLEOTIDE SEQUENCE</scope>
</reference>
<proteinExistence type="inferred from homology"/>
<evidence type="ECO:0000256" key="1">
    <source>
        <dbReference type="ARBA" id="ARBA00004123"/>
    </source>
</evidence>
<keyword evidence="3" id="KW-0539">Nucleus</keyword>
<dbReference type="GO" id="GO:0046540">
    <property type="term" value="C:U4/U6 x U5 tri-snRNP complex"/>
    <property type="evidence" value="ECO:0007669"/>
    <property type="project" value="TreeGrafter"/>
</dbReference>
<evidence type="ECO:0000256" key="4">
    <source>
        <dbReference type="SAM" id="MobiDB-lite"/>
    </source>
</evidence>
<evidence type="ECO:0000313" key="6">
    <source>
        <dbReference type="Proteomes" id="UP001161247"/>
    </source>
</evidence>
<feature type="region of interest" description="Disordered" evidence="4">
    <location>
        <begin position="110"/>
        <end position="130"/>
    </location>
</feature>
<dbReference type="EMBL" id="OX459118">
    <property type="protein sequence ID" value="CAI9087405.1"/>
    <property type="molecule type" value="Genomic_DNA"/>
</dbReference>
<evidence type="ECO:0000313" key="5">
    <source>
        <dbReference type="EMBL" id="CAI9087405.1"/>
    </source>
</evidence>
<protein>
    <submittedName>
        <fullName evidence="5">OLC1v1021463C1</fullName>
    </submittedName>
</protein>
<name>A0AAV1BY02_OLDCO</name>
<dbReference type="PANTHER" id="PTHR14152">
    <property type="entry name" value="SQUAMOUS CELL CARCINOMA ANTIGEN RECOGNISED BY CYTOTOXIC T LYMPHOCYTES"/>
    <property type="match status" value="1"/>
</dbReference>
<accession>A0AAV1BY02</accession>
<dbReference type="Pfam" id="PF03343">
    <property type="entry name" value="SART-1"/>
    <property type="match status" value="1"/>
</dbReference>
<organism evidence="5 6">
    <name type="scientific">Oldenlandia corymbosa var. corymbosa</name>
    <dbReference type="NCBI Taxonomy" id="529605"/>
    <lineage>
        <taxon>Eukaryota</taxon>
        <taxon>Viridiplantae</taxon>
        <taxon>Streptophyta</taxon>
        <taxon>Embryophyta</taxon>
        <taxon>Tracheophyta</taxon>
        <taxon>Spermatophyta</taxon>
        <taxon>Magnoliopsida</taxon>
        <taxon>eudicotyledons</taxon>
        <taxon>Gunneridae</taxon>
        <taxon>Pentapetalae</taxon>
        <taxon>asterids</taxon>
        <taxon>lamiids</taxon>
        <taxon>Gentianales</taxon>
        <taxon>Rubiaceae</taxon>
        <taxon>Rubioideae</taxon>
        <taxon>Spermacoceae</taxon>
        <taxon>Hedyotis-Oldenlandia complex</taxon>
        <taxon>Oldenlandia</taxon>
    </lineage>
</organism>
<dbReference type="GO" id="GO:0000481">
    <property type="term" value="P:maturation of 5S rRNA"/>
    <property type="evidence" value="ECO:0007669"/>
    <property type="project" value="TreeGrafter"/>
</dbReference>
<gene>
    <name evidence="5" type="ORF">OLC1_LOCUS249</name>
</gene>
<dbReference type="AlphaFoldDB" id="A0AAV1BY02"/>
<evidence type="ECO:0000256" key="3">
    <source>
        <dbReference type="ARBA" id="ARBA00023242"/>
    </source>
</evidence>
<evidence type="ECO:0000256" key="2">
    <source>
        <dbReference type="ARBA" id="ARBA00006076"/>
    </source>
</evidence>
<feature type="region of interest" description="Disordered" evidence="4">
    <location>
        <begin position="41"/>
        <end position="76"/>
    </location>
</feature>
<comment type="similarity">
    <text evidence="2">Belongs to the SNU66/SART1 family.</text>
</comment>
<dbReference type="PANTHER" id="PTHR14152:SF5">
    <property type="entry name" value="U4_U6.U5 TRI-SNRNP-ASSOCIATED PROTEIN 1"/>
    <property type="match status" value="1"/>
</dbReference>
<comment type="subcellular location">
    <subcellularLocation>
        <location evidence="1">Nucleus</location>
    </subcellularLocation>
</comment>
<sequence length="186" mass="21285">MEVNGAEDTMITEPERVFHETPCGKGLGNTLMVVRDRGWLKGNREVHDDEGSSDEVETAKRRKDNSSSVPKTKGRYNFKDLQIVRRDGQGRELTPKEAYRQLCHVFHGKSPSKKTVEKRERQQQMKTDKPTVTQDLLALERSLKVAQSPYVVISAGERKKSRLHACYRVYTKVRLYPASQTLIPTI</sequence>
<dbReference type="Proteomes" id="UP001161247">
    <property type="component" value="Chromosome 1"/>
</dbReference>
<dbReference type="GO" id="GO:0045292">
    <property type="term" value="P:mRNA cis splicing, via spliceosome"/>
    <property type="evidence" value="ECO:0007669"/>
    <property type="project" value="TreeGrafter"/>
</dbReference>